<dbReference type="AlphaFoldDB" id="A0AA38XKT6"/>
<protein>
    <recommendedName>
        <fullName evidence="5">Protein kinase domain-containing protein</fullName>
    </recommendedName>
</protein>
<feature type="region of interest" description="Disordered" evidence="2">
    <location>
        <begin position="165"/>
        <end position="226"/>
    </location>
</feature>
<dbReference type="InterPro" id="IPR011009">
    <property type="entry name" value="Kinase-like_dom_sf"/>
</dbReference>
<dbReference type="Gene3D" id="1.10.510.10">
    <property type="entry name" value="Transferase(Phosphotransferase) domain 1"/>
    <property type="match status" value="1"/>
</dbReference>
<gene>
    <name evidence="3" type="ORF">H2200_001366</name>
</gene>
<evidence type="ECO:0000313" key="4">
    <source>
        <dbReference type="Proteomes" id="UP001172673"/>
    </source>
</evidence>
<sequence>MAELQQSNLEHFTELVHEIEQQQPLIDSAAIAANLARAKNAIDQLNRLISEKILTNGGSKSKTRRVSWARHKTEIRKIHSALKQYKDNILTATSANILYEFAPKASLVDKADTGARASTNLVNRRLVWQEETSVAVSQQLADIQQSISSTRSTVLSMRYSSNGVQTPLAAQETSRKRPHQDSLNFQDRVKKNRIHEKNAVKPDHDTRNATSSLTLTGASQPASPFERSSSFFPEIYTSDSRFSESRLAVTSSYEESSLNDHRVNFYRFFYVKSPRIWHRLSISISIHRTSCYWTATKISQREFKTADRYANVELCSIPYSLLRKVQIFLDESGSVQQDVHLQLSLSEKNEIQRNQLQAQARRLLEDSQVKLACRNTLSKLDDLGCPRYVEAQVAQIAPIEASSRFISCVEGKLVCEIKSVRPTTSPEFIYNIKVLQCMADVPGFACLRGIVTDAASTHLKSYLIDLPMSDFRPLWKEMGQRKNVPWQCREDWAKQLIEAVRVLHSRGYVVGALSTPEPPIFIDSRKRIQFWSFKDTFSTGDTLGCYYPPEFGYLQTESPATPPENCPKITPKTDIFHLGLLLWFLAENKCFLVQAMFLRYKIAPKLKASKEE</sequence>
<dbReference type="EMBL" id="JAPDRK010000002">
    <property type="protein sequence ID" value="KAJ9615291.1"/>
    <property type="molecule type" value="Genomic_DNA"/>
</dbReference>
<feature type="compositionally biased region" description="Basic and acidic residues" evidence="2">
    <location>
        <begin position="195"/>
        <end position="207"/>
    </location>
</feature>
<evidence type="ECO:0000256" key="2">
    <source>
        <dbReference type="SAM" id="MobiDB-lite"/>
    </source>
</evidence>
<feature type="compositionally biased region" description="Polar residues" evidence="2">
    <location>
        <begin position="208"/>
        <end position="222"/>
    </location>
</feature>
<dbReference type="SUPFAM" id="SSF56112">
    <property type="entry name" value="Protein kinase-like (PK-like)"/>
    <property type="match status" value="1"/>
</dbReference>
<keyword evidence="1" id="KW-0175">Coiled coil</keyword>
<evidence type="ECO:0000256" key="1">
    <source>
        <dbReference type="SAM" id="Coils"/>
    </source>
</evidence>
<reference evidence="3" key="1">
    <citation type="submission" date="2022-10" db="EMBL/GenBank/DDBJ databases">
        <title>Culturing micro-colonial fungi from biological soil crusts in the Mojave desert and describing Neophaeococcomyces mojavensis, and introducing the new genera and species Taxawa tesnikishii.</title>
        <authorList>
            <person name="Kurbessoian T."/>
            <person name="Stajich J.E."/>
        </authorList>
    </citation>
    <scope>NUCLEOTIDE SEQUENCE</scope>
    <source>
        <strain evidence="3">TK_41</strain>
    </source>
</reference>
<organism evidence="3 4">
    <name type="scientific">Cladophialophora chaetospira</name>
    <dbReference type="NCBI Taxonomy" id="386627"/>
    <lineage>
        <taxon>Eukaryota</taxon>
        <taxon>Fungi</taxon>
        <taxon>Dikarya</taxon>
        <taxon>Ascomycota</taxon>
        <taxon>Pezizomycotina</taxon>
        <taxon>Eurotiomycetes</taxon>
        <taxon>Chaetothyriomycetidae</taxon>
        <taxon>Chaetothyriales</taxon>
        <taxon>Herpotrichiellaceae</taxon>
        <taxon>Cladophialophora</taxon>
    </lineage>
</organism>
<proteinExistence type="predicted"/>
<evidence type="ECO:0000313" key="3">
    <source>
        <dbReference type="EMBL" id="KAJ9615291.1"/>
    </source>
</evidence>
<accession>A0AA38XKT6</accession>
<feature type="coiled-coil region" evidence="1">
    <location>
        <begin position="28"/>
        <end position="55"/>
    </location>
</feature>
<keyword evidence="4" id="KW-1185">Reference proteome</keyword>
<dbReference type="Proteomes" id="UP001172673">
    <property type="component" value="Unassembled WGS sequence"/>
</dbReference>
<name>A0AA38XKT6_9EURO</name>
<evidence type="ECO:0008006" key="5">
    <source>
        <dbReference type="Google" id="ProtNLM"/>
    </source>
</evidence>
<comment type="caution">
    <text evidence="3">The sequence shown here is derived from an EMBL/GenBank/DDBJ whole genome shotgun (WGS) entry which is preliminary data.</text>
</comment>